<keyword evidence="4" id="KW-1185">Reference proteome</keyword>
<comment type="subcellular location">
    <subcellularLocation>
        <location evidence="2">Cell membrane</location>
        <topology evidence="2">Lipid-anchor</topology>
    </subcellularLocation>
</comment>
<gene>
    <name evidence="3" type="ORF">IC614_11045</name>
</gene>
<feature type="signal peptide" evidence="2">
    <location>
        <begin position="1"/>
        <end position="18"/>
    </location>
</feature>
<dbReference type="SUPFAM" id="SSF56954">
    <property type="entry name" value="Outer membrane efflux proteins (OEP)"/>
    <property type="match status" value="1"/>
</dbReference>
<proteinExistence type="inferred from homology"/>
<evidence type="ECO:0000256" key="2">
    <source>
        <dbReference type="RuleBase" id="RU362097"/>
    </source>
</evidence>
<dbReference type="EMBL" id="CP065592">
    <property type="protein sequence ID" value="QPQ54842.1"/>
    <property type="molecule type" value="Genomic_DNA"/>
</dbReference>
<dbReference type="PANTHER" id="PTHR30203">
    <property type="entry name" value="OUTER MEMBRANE CATION EFFLUX PROTEIN"/>
    <property type="match status" value="1"/>
</dbReference>
<reference evidence="3 4" key="1">
    <citation type="submission" date="2020-11" db="EMBL/GenBank/DDBJ databases">
        <title>Genome seq and assembly of Sphingosinicella sp.</title>
        <authorList>
            <person name="Chhetri G."/>
        </authorList>
    </citation>
    <scope>NUCLEOTIDE SEQUENCE [LARGE SCALE GENOMIC DNA]</scope>
    <source>
        <strain evidence="3 4">UDD2</strain>
    </source>
</reference>
<comment type="similarity">
    <text evidence="1 2">Belongs to the outer membrane factor (OMF) (TC 1.B.17) family.</text>
</comment>
<dbReference type="GO" id="GO:0015562">
    <property type="term" value="F:efflux transmembrane transporter activity"/>
    <property type="evidence" value="ECO:0007669"/>
    <property type="project" value="InterPro"/>
</dbReference>
<dbReference type="Gene3D" id="2.20.200.10">
    <property type="entry name" value="Outer membrane efflux proteins (OEP)"/>
    <property type="match status" value="1"/>
</dbReference>
<dbReference type="RefSeq" id="WP_200971509.1">
    <property type="nucleotide sequence ID" value="NZ_CP065592.1"/>
</dbReference>
<dbReference type="InterPro" id="IPR010131">
    <property type="entry name" value="MdtP/NodT-like"/>
</dbReference>
<keyword evidence="2" id="KW-0812">Transmembrane</keyword>
<dbReference type="NCBIfam" id="TIGR01845">
    <property type="entry name" value="outer_NodT"/>
    <property type="match status" value="1"/>
</dbReference>
<dbReference type="PROSITE" id="PS51257">
    <property type="entry name" value="PROKAR_LIPOPROTEIN"/>
    <property type="match status" value="1"/>
</dbReference>
<dbReference type="Proteomes" id="UP000594873">
    <property type="component" value="Chromosome"/>
</dbReference>
<dbReference type="GO" id="GO:0005886">
    <property type="term" value="C:plasma membrane"/>
    <property type="evidence" value="ECO:0007669"/>
    <property type="project" value="UniProtKB-SubCell"/>
</dbReference>
<evidence type="ECO:0000313" key="3">
    <source>
        <dbReference type="EMBL" id="QPQ54842.1"/>
    </source>
</evidence>
<feature type="chain" id="PRO_5033098960" evidence="2">
    <location>
        <begin position="19"/>
        <end position="458"/>
    </location>
</feature>
<organism evidence="3 4">
    <name type="scientific">Allosphingosinicella flava</name>
    <dbReference type="NCBI Taxonomy" id="2771430"/>
    <lineage>
        <taxon>Bacteria</taxon>
        <taxon>Pseudomonadati</taxon>
        <taxon>Pseudomonadota</taxon>
        <taxon>Alphaproteobacteria</taxon>
        <taxon>Sphingomonadales</taxon>
        <taxon>Sphingomonadaceae</taxon>
        <taxon>Allosphingosinicella</taxon>
    </lineage>
</organism>
<keyword evidence="2" id="KW-0564">Palmitate</keyword>
<dbReference type="PANTHER" id="PTHR30203:SF21">
    <property type="entry name" value="OUTER MEMBRANE COMPONENT OF MULTIDRUG EFFLUX PUMP-RELATED"/>
    <property type="match status" value="1"/>
</dbReference>
<keyword evidence="2" id="KW-0449">Lipoprotein</keyword>
<evidence type="ECO:0000313" key="4">
    <source>
        <dbReference type="Proteomes" id="UP000594873"/>
    </source>
</evidence>
<dbReference type="Gene3D" id="1.20.1600.10">
    <property type="entry name" value="Outer membrane efflux proteins (OEP)"/>
    <property type="match status" value="1"/>
</dbReference>
<sequence>MTRNLLAALAFLALSACAVGPDHRSPAPAAPAQISFAGATLPPFTPAEPAGKWWTLYANPTLDSLVEQALTANTDLRIAAANLRQARAVLRETRSGRLPSTDLSASASYGRADGEEGALYDAGLDVGYQVDLFGRIARAIEAGRADVGAVQAAYDLTRITVAAETARAYADACSAGRQLAVARRTLTLQEETFDLTRRLFEGGRATGLDTAQAGSLLEQTRAALPTLEAARRTALYRLAVLTGRPPAEFPAEVAACETPPVLTSPIPVGDGASLLARRPDIRAAERRLAAATARVGVATADLYPSISIGGSIGSTATAIGDLASGSAFRFGIGPLISWSFPNLAAARARVAQAEASAEGALAEFDGTWLNALRETESALTLYANELERTATLRRARDNGAEAARIARLRYQAGRESFQIVLYAERQLAQTEALLAQSEAQLSTNQIALFLALGGGWES</sequence>
<dbReference type="InterPro" id="IPR003423">
    <property type="entry name" value="OMP_efflux"/>
</dbReference>
<evidence type="ECO:0000256" key="1">
    <source>
        <dbReference type="ARBA" id="ARBA00007613"/>
    </source>
</evidence>
<name>A0A7T2GJD3_9SPHN</name>
<dbReference type="KEGG" id="sflv:IC614_11045"/>
<keyword evidence="2" id="KW-0472">Membrane</keyword>
<protein>
    <submittedName>
        <fullName evidence="3">TolC family protein</fullName>
    </submittedName>
</protein>
<accession>A0A7T2GJD3</accession>
<dbReference type="AlphaFoldDB" id="A0A7T2GJD3"/>
<dbReference type="Pfam" id="PF02321">
    <property type="entry name" value="OEP"/>
    <property type="match status" value="2"/>
</dbReference>
<keyword evidence="2" id="KW-1134">Transmembrane beta strand</keyword>
<keyword evidence="2" id="KW-0732">Signal</keyword>